<dbReference type="CDD" id="cd00038">
    <property type="entry name" value="CAP_ED"/>
    <property type="match status" value="1"/>
</dbReference>
<gene>
    <name evidence="6" type="ORF">SNE35_19015</name>
</gene>
<comment type="caution">
    <text evidence="6">The sequence shown here is derived from an EMBL/GenBank/DDBJ whole genome shotgun (WGS) entry which is preliminary data.</text>
</comment>
<dbReference type="Proteomes" id="UP001285263">
    <property type="component" value="Unassembled WGS sequence"/>
</dbReference>
<proteinExistence type="predicted"/>
<evidence type="ECO:0000256" key="3">
    <source>
        <dbReference type="ARBA" id="ARBA00023163"/>
    </source>
</evidence>
<dbReference type="InterPro" id="IPR014710">
    <property type="entry name" value="RmlC-like_jellyroll"/>
</dbReference>
<dbReference type="Gene3D" id="2.60.120.10">
    <property type="entry name" value="Jelly Rolls"/>
    <property type="match status" value="1"/>
</dbReference>
<dbReference type="SUPFAM" id="SSF51206">
    <property type="entry name" value="cAMP-binding domain-like"/>
    <property type="match status" value="1"/>
</dbReference>
<reference evidence="6 7" key="1">
    <citation type="submission" date="2023-11" db="EMBL/GenBank/DDBJ databases">
        <title>Paucibacter sp. nov., isolated from fresh soil in Korea.</title>
        <authorList>
            <person name="Le N.T.T."/>
        </authorList>
    </citation>
    <scope>NUCLEOTIDE SEQUENCE [LARGE SCALE GENOMIC DNA]</scope>
    <source>
        <strain evidence="6 7">R3-3</strain>
    </source>
</reference>
<feature type="domain" description="HTH crp-type" evidence="5">
    <location>
        <begin position="185"/>
        <end position="258"/>
    </location>
</feature>
<dbReference type="Pfam" id="PF13545">
    <property type="entry name" value="HTH_Crp_2"/>
    <property type="match status" value="1"/>
</dbReference>
<dbReference type="InterPro" id="IPR036390">
    <property type="entry name" value="WH_DNA-bd_sf"/>
</dbReference>
<feature type="compositionally biased region" description="Polar residues" evidence="4">
    <location>
        <begin position="1"/>
        <end position="13"/>
    </location>
</feature>
<accession>A0ABU5DK00</accession>
<organism evidence="6 7">
    <name type="scientific">Roseateles agri</name>
    <dbReference type="NCBI Taxonomy" id="3098619"/>
    <lineage>
        <taxon>Bacteria</taxon>
        <taxon>Pseudomonadati</taxon>
        <taxon>Pseudomonadota</taxon>
        <taxon>Betaproteobacteria</taxon>
        <taxon>Burkholderiales</taxon>
        <taxon>Sphaerotilaceae</taxon>
        <taxon>Roseateles</taxon>
    </lineage>
</organism>
<feature type="region of interest" description="Disordered" evidence="4">
    <location>
        <begin position="1"/>
        <end position="23"/>
    </location>
</feature>
<dbReference type="PROSITE" id="PS51063">
    <property type="entry name" value="HTH_CRP_2"/>
    <property type="match status" value="1"/>
</dbReference>
<protein>
    <submittedName>
        <fullName evidence="6">Crp/Fnr family transcriptional regulator</fullName>
    </submittedName>
</protein>
<sequence length="274" mass="29538">MQTASVKQDSPSEASPRDPGLGDHAAGLSVADASLIERALRWTAGFAGWSAAGIAELVASAKLKRHARGKSFVCGADCSPESLLVVSGYLVVSCVREGLDGTESLSPLEIVGPGRLMGGMTLFDSGAEDVRFHYRAMEDAVLVRLPVPQLVRLLDAQPRLWKDMARMVLKNQRASLSNLLDHLTGQLHERLAATIDQLATQHGVPAGAGVKFRFRLTQSDLAAMLQVTRQTTNKGLAWLHQSGVISPDYNSITVLNRQELQRIAGKGQRAQPQL</sequence>
<evidence type="ECO:0000256" key="2">
    <source>
        <dbReference type="ARBA" id="ARBA00023125"/>
    </source>
</evidence>
<dbReference type="RefSeq" id="WP_320424556.1">
    <property type="nucleotide sequence ID" value="NZ_JAXCLA010000006.1"/>
</dbReference>
<keyword evidence="3" id="KW-0804">Transcription</keyword>
<dbReference type="EMBL" id="JAXCLA010000006">
    <property type="protein sequence ID" value="MDY0746612.1"/>
    <property type="molecule type" value="Genomic_DNA"/>
</dbReference>
<name>A0ABU5DK00_9BURK</name>
<keyword evidence="1" id="KW-0805">Transcription regulation</keyword>
<evidence type="ECO:0000313" key="7">
    <source>
        <dbReference type="Proteomes" id="UP001285263"/>
    </source>
</evidence>
<evidence type="ECO:0000259" key="5">
    <source>
        <dbReference type="PROSITE" id="PS51063"/>
    </source>
</evidence>
<dbReference type="SMART" id="SM00419">
    <property type="entry name" value="HTH_CRP"/>
    <property type="match status" value="1"/>
</dbReference>
<evidence type="ECO:0000256" key="4">
    <source>
        <dbReference type="SAM" id="MobiDB-lite"/>
    </source>
</evidence>
<dbReference type="InterPro" id="IPR000595">
    <property type="entry name" value="cNMP-bd_dom"/>
</dbReference>
<keyword evidence="2" id="KW-0238">DNA-binding</keyword>
<dbReference type="InterPro" id="IPR012318">
    <property type="entry name" value="HTH_CRP"/>
</dbReference>
<evidence type="ECO:0000313" key="6">
    <source>
        <dbReference type="EMBL" id="MDY0746612.1"/>
    </source>
</evidence>
<dbReference type="SUPFAM" id="SSF46785">
    <property type="entry name" value="Winged helix' DNA-binding domain"/>
    <property type="match status" value="1"/>
</dbReference>
<dbReference type="InterPro" id="IPR018490">
    <property type="entry name" value="cNMP-bd_dom_sf"/>
</dbReference>
<evidence type="ECO:0000256" key="1">
    <source>
        <dbReference type="ARBA" id="ARBA00023015"/>
    </source>
</evidence>
<keyword evidence="7" id="KW-1185">Reference proteome</keyword>